<evidence type="ECO:0000313" key="2">
    <source>
        <dbReference type="Proteomes" id="UP000632063"/>
    </source>
</evidence>
<evidence type="ECO:0000313" key="1">
    <source>
        <dbReference type="EMBL" id="MBD8891716.1"/>
    </source>
</evidence>
<proteinExistence type="predicted"/>
<protein>
    <submittedName>
        <fullName evidence="1">Isoaspartyl peptidase/L-asparaginase</fullName>
    </submittedName>
</protein>
<gene>
    <name evidence="1" type="ORF">IG616_09155</name>
</gene>
<name>A0ABR9CN58_9HYPH</name>
<dbReference type="InterPro" id="IPR029055">
    <property type="entry name" value="Ntn_hydrolases_N"/>
</dbReference>
<keyword evidence="2" id="KW-1185">Reference proteome</keyword>
<dbReference type="RefSeq" id="WP_192147864.1">
    <property type="nucleotide sequence ID" value="NZ_JACYXI010000005.1"/>
</dbReference>
<dbReference type="Pfam" id="PF01112">
    <property type="entry name" value="Asparaginase_2"/>
    <property type="match status" value="1"/>
</dbReference>
<reference evidence="1 2" key="2">
    <citation type="journal article" date="2021" name="Int. J. Syst. Evol. Microbiol.">
        <title>Roseibium litorale sp. nov., isolated from a tidal flat sediment and proposal for the reclassification of Labrenzia polysiphoniae as Roseibium polysiphoniae comb. nov.</title>
        <authorList>
            <person name="Liu Y."/>
            <person name="Pei T."/>
            <person name="Du J."/>
            <person name="Chao M."/>
            <person name="Deng M.R."/>
            <person name="Zhu H."/>
        </authorList>
    </citation>
    <scope>NUCLEOTIDE SEQUENCE [LARGE SCALE GENOMIC DNA]</scope>
    <source>
        <strain evidence="1 2">4C16A</strain>
    </source>
</reference>
<dbReference type="SUPFAM" id="SSF56235">
    <property type="entry name" value="N-terminal nucleophile aminohydrolases (Ntn hydrolases)"/>
    <property type="match status" value="1"/>
</dbReference>
<organism evidence="1 2">
    <name type="scientific">Roseibium litorale</name>
    <dbReference type="NCBI Taxonomy" id="2803841"/>
    <lineage>
        <taxon>Bacteria</taxon>
        <taxon>Pseudomonadati</taxon>
        <taxon>Pseudomonadota</taxon>
        <taxon>Alphaproteobacteria</taxon>
        <taxon>Hyphomicrobiales</taxon>
        <taxon>Stappiaceae</taxon>
        <taxon>Roseibium</taxon>
    </lineage>
</organism>
<dbReference type="EMBL" id="JACYXI010000005">
    <property type="protein sequence ID" value="MBD8891716.1"/>
    <property type="molecule type" value="Genomic_DNA"/>
</dbReference>
<dbReference type="CDD" id="cd04701">
    <property type="entry name" value="Asparaginase_2"/>
    <property type="match status" value="1"/>
</dbReference>
<dbReference type="Proteomes" id="UP000632063">
    <property type="component" value="Unassembled WGS sequence"/>
</dbReference>
<accession>A0ABR9CN58</accession>
<sequence length="308" mass="31849">MTDGWAIALHGGAGTILKENMTPERETAYSAGLREALLRGSIILSDGGSCEDAVEAVVRALEDDPLFNAGRGAVLTADGTFELDAAIMRGKDLAAGAVTGVSDIRNPVSLARLVMERSEHVLLAGDGAARFARAQGIGAVSSGYFETGYRREQLLKAQARNEVSLDHSDHKYGTVGAVARDRNGHLAAATSTGGMTNKKPGRIGDSPLIGAGTYASDKSCAVSATGHGEMFIRMTVARDIAALMEYAGLPLEEAARRKVLDELPLIGGGGGIIAVGRSGPPVLTFNTAGMYRAAQSEGGTVETGIYAG</sequence>
<reference evidence="2" key="1">
    <citation type="submission" date="2020-09" db="EMBL/GenBank/DDBJ databases">
        <title>The genome sequence of strain Labrenzia suaedae 4C16A.</title>
        <authorList>
            <person name="Liu Y."/>
        </authorList>
    </citation>
    <scope>NUCLEOTIDE SEQUENCE [LARGE SCALE GENOMIC DNA]</scope>
    <source>
        <strain evidence="2">4C16A</strain>
    </source>
</reference>
<dbReference type="PANTHER" id="PTHR10188">
    <property type="entry name" value="L-ASPARAGINASE"/>
    <property type="match status" value="1"/>
</dbReference>
<dbReference type="InterPro" id="IPR000246">
    <property type="entry name" value="Peptidase_T2"/>
</dbReference>
<comment type="caution">
    <text evidence="1">The sequence shown here is derived from an EMBL/GenBank/DDBJ whole genome shotgun (WGS) entry which is preliminary data.</text>
</comment>
<dbReference type="Gene3D" id="3.60.20.30">
    <property type="entry name" value="(Glycosyl)asparaginase"/>
    <property type="match status" value="1"/>
</dbReference>
<dbReference type="PANTHER" id="PTHR10188:SF6">
    <property type="entry name" value="N(4)-(BETA-N-ACETYLGLUCOSAMINYL)-L-ASPARAGINASE"/>
    <property type="match status" value="1"/>
</dbReference>